<reference evidence="2" key="1">
    <citation type="submission" date="2021-01" db="EMBL/GenBank/DDBJ databases">
        <authorList>
            <consortium name="Genoscope - CEA"/>
            <person name="William W."/>
        </authorList>
    </citation>
    <scope>NUCLEOTIDE SEQUENCE</scope>
</reference>
<name>A0A8S1VY08_9CILI</name>
<gene>
    <name evidence="2" type="ORF">PPENT_87.1.T0790036</name>
</gene>
<sequence length="153" mass="17604">MVISIILNVNEMCHCSQLIDENDCTKSALQCSWDFCSQKCQKNHVQRSHILPLAYSNYRDVFRLMVYAKALPIARSLKDHLNLVASIKKFIVRLQKAPIVNLQIISKIVHPLLLQIIVTITIQLKDYVSEMGKNALNLHLVLNYLIVYILFVI</sequence>
<organism evidence="2 3">
    <name type="scientific">Paramecium pentaurelia</name>
    <dbReference type="NCBI Taxonomy" id="43138"/>
    <lineage>
        <taxon>Eukaryota</taxon>
        <taxon>Sar</taxon>
        <taxon>Alveolata</taxon>
        <taxon>Ciliophora</taxon>
        <taxon>Intramacronucleata</taxon>
        <taxon>Oligohymenophorea</taxon>
        <taxon>Peniculida</taxon>
        <taxon>Parameciidae</taxon>
        <taxon>Paramecium</taxon>
    </lineage>
</organism>
<keyword evidence="1" id="KW-0812">Transmembrane</keyword>
<comment type="caution">
    <text evidence="2">The sequence shown here is derived from an EMBL/GenBank/DDBJ whole genome shotgun (WGS) entry which is preliminary data.</text>
</comment>
<evidence type="ECO:0000256" key="1">
    <source>
        <dbReference type="SAM" id="Phobius"/>
    </source>
</evidence>
<dbReference type="Proteomes" id="UP000689195">
    <property type="component" value="Unassembled WGS sequence"/>
</dbReference>
<feature type="transmembrane region" description="Helical" evidence="1">
    <location>
        <begin position="136"/>
        <end position="152"/>
    </location>
</feature>
<evidence type="ECO:0000313" key="2">
    <source>
        <dbReference type="EMBL" id="CAD8182624.1"/>
    </source>
</evidence>
<keyword evidence="3" id="KW-1185">Reference proteome</keyword>
<keyword evidence="1" id="KW-0472">Membrane</keyword>
<accession>A0A8S1VY08</accession>
<evidence type="ECO:0000313" key="3">
    <source>
        <dbReference type="Proteomes" id="UP000689195"/>
    </source>
</evidence>
<feature type="transmembrane region" description="Helical" evidence="1">
    <location>
        <begin position="104"/>
        <end position="124"/>
    </location>
</feature>
<dbReference type="AlphaFoldDB" id="A0A8S1VY08"/>
<proteinExistence type="predicted"/>
<keyword evidence="1" id="KW-1133">Transmembrane helix</keyword>
<dbReference type="EMBL" id="CAJJDO010000079">
    <property type="protein sequence ID" value="CAD8182624.1"/>
    <property type="molecule type" value="Genomic_DNA"/>
</dbReference>
<protein>
    <submittedName>
        <fullName evidence="2">Uncharacterized protein</fullName>
    </submittedName>
</protein>